<dbReference type="InterPro" id="IPR050109">
    <property type="entry name" value="HTH-type_TetR-like_transc_reg"/>
</dbReference>
<protein>
    <submittedName>
        <fullName evidence="7">TetR family transcriptional regulator</fullName>
    </submittedName>
</protein>
<evidence type="ECO:0000256" key="4">
    <source>
        <dbReference type="ARBA" id="ARBA00023163"/>
    </source>
</evidence>
<dbReference type="RefSeq" id="WP_139676826.1">
    <property type="nucleotide sequence ID" value="NZ_VDMN01000002.1"/>
</dbReference>
<feature type="domain" description="HTH tetR-type" evidence="6">
    <location>
        <begin position="9"/>
        <end position="69"/>
    </location>
</feature>
<gene>
    <name evidence="7" type="ORF">FHP24_14160</name>
</gene>
<keyword evidence="2" id="KW-0805">Transcription regulation</keyword>
<comment type="caution">
    <text evidence="7">The sequence shown here is derived from an EMBL/GenBank/DDBJ whole genome shotgun (WGS) entry which is preliminary data.</text>
</comment>
<dbReference type="PANTHER" id="PTHR30055">
    <property type="entry name" value="HTH-TYPE TRANSCRIPTIONAL REGULATOR RUTR"/>
    <property type="match status" value="1"/>
</dbReference>
<evidence type="ECO:0000313" key="8">
    <source>
        <dbReference type="Proteomes" id="UP000311605"/>
    </source>
</evidence>
<proteinExistence type="predicted"/>
<dbReference type="PRINTS" id="PR00455">
    <property type="entry name" value="HTHTETR"/>
</dbReference>
<dbReference type="InterPro" id="IPR013572">
    <property type="entry name" value="Tscrpt_reg_MAATS_C"/>
</dbReference>
<evidence type="ECO:0000256" key="1">
    <source>
        <dbReference type="ARBA" id="ARBA00022491"/>
    </source>
</evidence>
<dbReference type="SUPFAM" id="SSF46689">
    <property type="entry name" value="Homeodomain-like"/>
    <property type="match status" value="1"/>
</dbReference>
<keyword evidence="1" id="KW-0678">Repressor</keyword>
<accession>A0A5C4XK76</accession>
<evidence type="ECO:0000259" key="6">
    <source>
        <dbReference type="PROSITE" id="PS50977"/>
    </source>
</evidence>
<dbReference type="InterPro" id="IPR001647">
    <property type="entry name" value="HTH_TetR"/>
</dbReference>
<organism evidence="7 8">
    <name type="scientific">Aliirhizobium smilacinae</name>
    <dbReference type="NCBI Taxonomy" id="1395944"/>
    <lineage>
        <taxon>Bacteria</taxon>
        <taxon>Pseudomonadati</taxon>
        <taxon>Pseudomonadota</taxon>
        <taxon>Alphaproteobacteria</taxon>
        <taxon>Hyphomicrobiales</taxon>
        <taxon>Rhizobiaceae</taxon>
        <taxon>Aliirhizobium</taxon>
    </lineage>
</organism>
<feature type="DNA-binding region" description="H-T-H motif" evidence="5">
    <location>
        <begin position="32"/>
        <end position="51"/>
    </location>
</feature>
<dbReference type="PROSITE" id="PS50977">
    <property type="entry name" value="HTH_TETR_2"/>
    <property type="match status" value="1"/>
</dbReference>
<keyword evidence="3 5" id="KW-0238">DNA-binding</keyword>
<dbReference type="InterPro" id="IPR009057">
    <property type="entry name" value="Homeodomain-like_sf"/>
</dbReference>
<dbReference type="Pfam" id="PF00440">
    <property type="entry name" value="TetR_N"/>
    <property type="match status" value="1"/>
</dbReference>
<evidence type="ECO:0000256" key="5">
    <source>
        <dbReference type="PROSITE-ProRule" id="PRU00335"/>
    </source>
</evidence>
<evidence type="ECO:0000313" key="7">
    <source>
        <dbReference type="EMBL" id="TNM63923.1"/>
    </source>
</evidence>
<dbReference type="AlphaFoldDB" id="A0A5C4XK76"/>
<evidence type="ECO:0000256" key="3">
    <source>
        <dbReference type="ARBA" id="ARBA00023125"/>
    </source>
</evidence>
<dbReference type="Proteomes" id="UP000311605">
    <property type="component" value="Unassembled WGS sequence"/>
</dbReference>
<evidence type="ECO:0000256" key="2">
    <source>
        <dbReference type="ARBA" id="ARBA00023015"/>
    </source>
</evidence>
<dbReference type="GO" id="GO:0000976">
    <property type="term" value="F:transcription cis-regulatory region binding"/>
    <property type="evidence" value="ECO:0007669"/>
    <property type="project" value="TreeGrafter"/>
</dbReference>
<dbReference type="Gene3D" id="1.10.357.10">
    <property type="entry name" value="Tetracycline Repressor, domain 2"/>
    <property type="match status" value="1"/>
</dbReference>
<dbReference type="SUPFAM" id="SSF48498">
    <property type="entry name" value="Tetracyclin repressor-like, C-terminal domain"/>
    <property type="match status" value="1"/>
</dbReference>
<dbReference type="InterPro" id="IPR036271">
    <property type="entry name" value="Tet_transcr_reg_TetR-rel_C_sf"/>
</dbReference>
<sequence>MRRTKAEAAETRCSILCAAEQLFFEKGVANSALDEIAATAGVTRGAIYWHFASKSDLFLELYNAAQLPRVNMADVDGIETDDGDAFQTIEKMACDWLKELASDRHRQRLLSILLRTNFTEEFQPVMIELEKLDQEHTLHMETILTRAQGNGGLAETWTPQSASKAFKWLMKGMCWDWLLFGQKFDLAEDGADRIRRLLASFRKLPDPS</sequence>
<dbReference type="OrthoDB" id="9798857at2"/>
<dbReference type="Pfam" id="PF08361">
    <property type="entry name" value="TetR_C_2"/>
    <property type="match status" value="1"/>
</dbReference>
<dbReference type="EMBL" id="VDMN01000002">
    <property type="protein sequence ID" value="TNM63923.1"/>
    <property type="molecule type" value="Genomic_DNA"/>
</dbReference>
<keyword evidence="4" id="KW-0804">Transcription</keyword>
<dbReference type="PANTHER" id="PTHR30055:SF240">
    <property type="entry name" value="HTH-TYPE TRANSCRIPTIONAL REGULATOR ACRR"/>
    <property type="match status" value="1"/>
</dbReference>
<dbReference type="GO" id="GO:0003700">
    <property type="term" value="F:DNA-binding transcription factor activity"/>
    <property type="evidence" value="ECO:0007669"/>
    <property type="project" value="TreeGrafter"/>
</dbReference>
<name>A0A5C4XK76_9HYPH</name>
<reference evidence="7 8" key="1">
    <citation type="submission" date="2019-06" db="EMBL/GenBank/DDBJ databases">
        <title>The draft genome of Rhizobium smilacinae PTYR-5.</title>
        <authorList>
            <person name="Liu L."/>
            <person name="Li L."/>
            <person name="Zhang X."/>
        </authorList>
    </citation>
    <scope>NUCLEOTIDE SEQUENCE [LARGE SCALE GENOMIC DNA]</scope>
    <source>
        <strain evidence="7 8">PTYR-5</strain>
    </source>
</reference>
<keyword evidence="8" id="KW-1185">Reference proteome</keyword>